<dbReference type="EMBL" id="HAAD01002580">
    <property type="protein sequence ID" value="CDG68812.1"/>
    <property type="molecule type" value="mRNA"/>
</dbReference>
<evidence type="ECO:0000256" key="11">
    <source>
        <dbReference type="ARBA" id="ARBA00023242"/>
    </source>
</evidence>
<dbReference type="GO" id="GO:0005634">
    <property type="term" value="C:nucleus"/>
    <property type="evidence" value="ECO:0007669"/>
    <property type="project" value="UniProtKB-SubCell"/>
</dbReference>
<dbReference type="AlphaFoldDB" id="T2MA35"/>
<keyword evidence="11" id="KW-0539">Nucleus</keyword>
<evidence type="ECO:0000259" key="14">
    <source>
        <dbReference type="PROSITE" id="PS51184"/>
    </source>
</evidence>
<protein>
    <recommendedName>
        <fullName evidence="13">JmjC domain-containing protein 5</fullName>
    </recommendedName>
</protein>
<evidence type="ECO:0000256" key="4">
    <source>
        <dbReference type="ARBA" id="ARBA00022853"/>
    </source>
</evidence>
<sequence length="406" mass="47197">MFDFDDIVNEINKETIPNELLLLNECFLAKQCKNSLIAFLNNDFLNAATLSQSLLDVAWEELNTGHWSNVNITWRHLYTFASLIKALSLAKMELFQPAIHACDMGLMMGAPIFKNILARVVSRITCYMNLCQNVINSAQDSKNSFDSYGSYDDHMPVEKKKKDSYPQLSINHVIKRITSPSLLHFEQTYMSNEIPIIISDGVQHWPAFSNRKWDISYIKKVAGSRTVPIEVGDKYTSENWTQKLISVGEFIDKYICTNNKIGYLAQHQLFEQIPELRDDICIPDYCCISEQENNRVMTHAWFGPKGTVSPLHHDPYHNLFVQVLGEKYIRLYDRKDSENLYPHESQMLNNTSQVDLENVDAEKFPLFLQTNYVECVLKQGEMLYIPPKWWHYVRSLETSFSVSFWW</sequence>
<keyword evidence="9" id="KW-0090">Biological rhythms</keyword>
<evidence type="ECO:0000256" key="6">
    <source>
        <dbReference type="ARBA" id="ARBA00023002"/>
    </source>
</evidence>
<dbReference type="GO" id="GO:0048511">
    <property type="term" value="P:rhythmic process"/>
    <property type="evidence" value="ECO:0007669"/>
    <property type="project" value="UniProtKB-KW"/>
</dbReference>
<keyword evidence="3" id="KW-0479">Metal-binding</keyword>
<evidence type="ECO:0000256" key="7">
    <source>
        <dbReference type="ARBA" id="ARBA00023004"/>
    </source>
</evidence>
<keyword evidence="15" id="KW-0489">Methyltransferase</keyword>
<dbReference type="KEGG" id="hmg:100203259"/>
<evidence type="ECO:0000256" key="5">
    <source>
        <dbReference type="ARBA" id="ARBA00022964"/>
    </source>
</evidence>
<evidence type="ECO:0000313" key="15">
    <source>
        <dbReference type="EMBL" id="CDG68812.1"/>
    </source>
</evidence>
<keyword evidence="8" id="KW-0805">Transcription regulation</keyword>
<dbReference type="Pfam" id="PF13621">
    <property type="entry name" value="Cupin_8"/>
    <property type="match status" value="1"/>
</dbReference>
<keyword evidence="6" id="KW-0560">Oxidoreductase</keyword>
<comment type="subcellular location">
    <subcellularLocation>
        <location evidence="2">Nucleus</location>
    </subcellularLocation>
</comment>
<keyword evidence="12" id="KW-0131">Cell cycle</keyword>
<evidence type="ECO:0000256" key="9">
    <source>
        <dbReference type="ARBA" id="ARBA00023108"/>
    </source>
</evidence>
<gene>
    <name evidence="15" type="primary">JMJD5</name>
</gene>
<dbReference type="InterPro" id="IPR003347">
    <property type="entry name" value="JmjC_dom"/>
</dbReference>
<dbReference type="SUPFAM" id="SSF51197">
    <property type="entry name" value="Clavaminate synthase-like"/>
    <property type="match status" value="1"/>
</dbReference>
<evidence type="ECO:0000256" key="12">
    <source>
        <dbReference type="ARBA" id="ARBA00023306"/>
    </source>
</evidence>
<keyword evidence="7" id="KW-0408">Iron</keyword>
<evidence type="ECO:0000256" key="13">
    <source>
        <dbReference type="ARBA" id="ARBA00049800"/>
    </source>
</evidence>
<keyword evidence="15" id="KW-0808">Transferase</keyword>
<keyword evidence="4" id="KW-0156">Chromatin regulator</keyword>
<proteinExistence type="evidence at transcript level"/>
<dbReference type="Pfam" id="PF24472">
    <property type="entry name" value="ARM_KDM8_N"/>
    <property type="match status" value="1"/>
</dbReference>
<dbReference type="GO" id="GO:0032259">
    <property type="term" value="P:methylation"/>
    <property type="evidence" value="ECO:0007669"/>
    <property type="project" value="UniProtKB-KW"/>
</dbReference>
<comment type="cofactor">
    <cofactor evidence="1">
        <name>Fe(2+)</name>
        <dbReference type="ChEBI" id="CHEBI:29033"/>
    </cofactor>
</comment>
<dbReference type="SMART" id="SM00558">
    <property type="entry name" value="JmjC"/>
    <property type="match status" value="1"/>
</dbReference>
<reference evidence="15" key="1">
    <citation type="journal article" date="2013" name="Genome Biol. Evol.">
        <title>Punctuated emergences of genetic and phenotypic innovations in eumetazoan, bilaterian, euteleostome, and hominidae ancestors.</title>
        <authorList>
            <person name="Wenger Y."/>
            <person name="Galliot B."/>
        </authorList>
    </citation>
    <scope>NUCLEOTIDE SEQUENCE</scope>
    <source>
        <tissue evidence="15">Whole animals</tissue>
    </source>
</reference>
<name>T2MA35_HYDVU</name>
<dbReference type="FunFam" id="2.60.120.650:FF:000061">
    <property type="entry name" value="Glucosamine 6-phosphate N-acetyltransferase"/>
    <property type="match status" value="1"/>
</dbReference>
<feature type="domain" description="JmjC" evidence="14">
    <location>
        <begin position="262"/>
        <end position="406"/>
    </location>
</feature>
<dbReference type="InterPro" id="IPR041667">
    <property type="entry name" value="Cupin_8"/>
</dbReference>
<dbReference type="OMA" id="KASYQEC"/>
<evidence type="ECO:0000256" key="1">
    <source>
        <dbReference type="ARBA" id="ARBA00001954"/>
    </source>
</evidence>
<organism evidence="15">
    <name type="scientific">Hydra vulgaris</name>
    <name type="common">Hydra</name>
    <name type="synonym">Hydra attenuata</name>
    <dbReference type="NCBI Taxonomy" id="6087"/>
    <lineage>
        <taxon>Eukaryota</taxon>
        <taxon>Metazoa</taxon>
        <taxon>Cnidaria</taxon>
        <taxon>Hydrozoa</taxon>
        <taxon>Hydroidolina</taxon>
        <taxon>Anthoathecata</taxon>
        <taxon>Aplanulata</taxon>
        <taxon>Hydridae</taxon>
        <taxon>Hydra</taxon>
    </lineage>
</organism>
<dbReference type="Gene3D" id="2.60.120.650">
    <property type="entry name" value="Cupin"/>
    <property type="match status" value="1"/>
</dbReference>
<dbReference type="PANTHER" id="PTHR12461">
    <property type="entry name" value="HYPOXIA-INDUCIBLE FACTOR 1 ALPHA INHIBITOR-RELATED"/>
    <property type="match status" value="1"/>
</dbReference>
<keyword evidence="5" id="KW-0223">Dioxygenase</keyword>
<dbReference type="GO" id="GO:0051864">
    <property type="term" value="F:histone H3K36 demethylase activity"/>
    <property type="evidence" value="ECO:0007669"/>
    <property type="project" value="TreeGrafter"/>
</dbReference>
<evidence type="ECO:0000256" key="8">
    <source>
        <dbReference type="ARBA" id="ARBA00023015"/>
    </source>
</evidence>
<dbReference type="OrthoDB" id="47172at2759"/>
<dbReference type="GO" id="GO:0046872">
    <property type="term" value="F:metal ion binding"/>
    <property type="evidence" value="ECO:0007669"/>
    <property type="project" value="UniProtKB-KW"/>
</dbReference>
<dbReference type="InterPro" id="IPR056520">
    <property type="entry name" value="ARM_KDM8_N"/>
</dbReference>
<evidence type="ECO:0000256" key="3">
    <source>
        <dbReference type="ARBA" id="ARBA00022723"/>
    </source>
</evidence>
<evidence type="ECO:0000256" key="2">
    <source>
        <dbReference type="ARBA" id="ARBA00004123"/>
    </source>
</evidence>
<dbReference type="PANTHER" id="PTHR12461:SF106">
    <property type="entry name" value="BIFUNCTIONAL PEPTIDASE AND ARGINYL-HYDROXYLASE JMJD5"/>
    <property type="match status" value="1"/>
</dbReference>
<accession>T2MA35</accession>
<evidence type="ECO:0000256" key="10">
    <source>
        <dbReference type="ARBA" id="ARBA00023163"/>
    </source>
</evidence>
<dbReference type="PROSITE" id="PS51184">
    <property type="entry name" value="JMJC"/>
    <property type="match status" value="1"/>
</dbReference>
<keyword evidence="10" id="KW-0804">Transcription</keyword>
<dbReference type="GO" id="GO:0008168">
    <property type="term" value="F:methyltransferase activity"/>
    <property type="evidence" value="ECO:0007669"/>
    <property type="project" value="UniProtKB-KW"/>
</dbReference>